<name>A0AAV7RD93_PLEWA</name>
<keyword evidence="3" id="KW-1185">Reference proteome</keyword>
<proteinExistence type="predicted"/>
<dbReference type="EMBL" id="JANPWB010000009">
    <property type="protein sequence ID" value="KAJ1149194.1"/>
    <property type="molecule type" value="Genomic_DNA"/>
</dbReference>
<evidence type="ECO:0000256" key="1">
    <source>
        <dbReference type="SAM" id="MobiDB-lite"/>
    </source>
</evidence>
<comment type="caution">
    <text evidence="2">The sequence shown here is derived from an EMBL/GenBank/DDBJ whole genome shotgun (WGS) entry which is preliminary data.</text>
</comment>
<feature type="region of interest" description="Disordered" evidence="1">
    <location>
        <begin position="59"/>
        <end position="90"/>
    </location>
</feature>
<reference evidence="2" key="1">
    <citation type="journal article" date="2022" name="bioRxiv">
        <title>Sequencing and chromosome-scale assembly of the giantPleurodeles waltlgenome.</title>
        <authorList>
            <person name="Brown T."/>
            <person name="Elewa A."/>
            <person name="Iarovenko S."/>
            <person name="Subramanian E."/>
            <person name="Araus A.J."/>
            <person name="Petzold A."/>
            <person name="Susuki M."/>
            <person name="Suzuki K.-i.T."/>
            <person name="Hayashi T."/>
            <person name="Toyoda A."/>
            <person name="Oliveira C."/>
            <person name="Osipova E."/>
            <person name="Leigh N.D."/>
            <person name="Simon A."/>
            <person name="Yun M.H."/>
        </authorList>
    </citation>
    <scope>NUCLEOTIDE SEQUENCE</scope>
    <source>
        <strain evidence="2">20211129_DDA</strain>
        <tissue evidence="2">Liver</tissue>
    </source>
</reference>
<organism evidence="2 3">
    <name type="scientific">Pleurodeles waltl</name>
    <name type="common">Iberian ribbed newt</name>
    <dbReference type="NCBI Taxonomy" id="8319"/>
    <lineage>
        <taxon>Eukaryota</taxon>
        <taxon>Metazoa</taxon>
        <taxon>Chordata</taxon>
        <taxon>Craniata</taxon>
        <taxon>Vertebrata</taxon>
        <taxon>Euteleostomi</taxon>
        <taxon>Amphibia</taxon>
        <taxon>Batrachia</taxon>
        <taxon>Caudata</taxon>
        <taxon>Salamandroidea</taxon>
        <taxon>Salamandridae</taxon>
        <taxon>Pleurodelinae</taxon>
        <taxon>Pleurodeles</taxon>
    </lineage>
</organism>
<evidence type="ECO:0000313" key="3">
    <source>
        <dbReference type="Proteomes" id="UP001066276"/>
    </source>
</evidence>
<accession>A0AAV7RD93</accession>
<sequence>MLKCGAPTVGAWAKEIGPGGPEPTASPLLPPQGLGAVERGGKKIPPACGLDTNHIATAWIGRSPGPGKQIGTSSRDARGAVVTNAHPLTS</sequence>
<gene>
    <name evidence="2" type="ORF">NDU88_002009</name>
</gene>
<dbReference type="Proteomes" id="UP001066276">
    <property type="component" value="Chromosome 5"/>
</dbReference>
<evidence type="ECO:0000313" key="2">
    <source>
        <dbReference type="EMBL" id="KAJ1149194.1"/>
    </source>
</evidence>
<protein>
    <submittedName>
        <fullName evidence="2">Uncharacterized protein</fullName>
    </submittedName>
</protein>
<dbReference type="AlphaFoldDB" id="A0AAV7RD93"/>
<feature type="region of interest" description="Disordered" evidence="1">
    <location>
        <begin position="14"/>
        <end position="39"/>
    </location>
</feature>